<comment type="pathway">
    <text evidence="2">Carbohydrate metabolism; pentose and glucuronate interconversion.</text>
</comment>
<dbReference type="Gene3D" id="3.20.20.140">
    <property type="entry name" value="Metal-dependent hydrolases"/>
    <property type="match status" value="1"/>
</dbReference>
<dbReference type="InterPro" id="IPR003766">
    <property type="entry name" value="Uronate_isomerase"/>
</dbReference>
<evidence type="ECO:0000256" key="2">
    <source>
        <dbReference type="ARBA" id="ARBA00004892"/>
    </source>
</evidence>
<dbReference type="EMBL" id="VSSQ01064369">
    <property type="protein sequence ID" value="MPN17284.1"/>
    <property type="molecule type" value="Genomic_DNA"/>
</dbReference>
<dbReference type="PANTHER" id="PTHR30068:SF4">
    <property type="entry name" value="URONATE ISOMERASE"/>
    <property type="match status" value="1"/>
</dbReference>
<evidence type="ECO:0000256" key="4">
    <source>
        <dbReference type="ARBA" id="ARBA00012546"/>
    </source>
</evidence>
<dbReference type="AlphaFoldDB" id="A0A645FZJ0"/>
<keyword evidence="6 7" id="KW-0413">Isomerase</keyword>
<dbReference type="PANTHER" id="PTHR30068">
    <property type="entry name" value="URONATE ISOMERASE"/>
    <property type="match status" value="1"/>
</dbReference>
<evidence type="ECO:0000256" key="6">
    <source>
        <dbReference type="ARBA" id="ARBA00023235"/>
    </source>
</evidence>
<dbReference type="SUPFAM" id="SSF51556">
    <property type="entry name" value="Metallo-dependent hydrolases"/>
    <property type="match status" value="1"/>
</dbReference>
<gene>
    <name evidence="7" type="primary">uxaC_17</name>
    <name evidence="7" type="ORF">SDC9_164637</name>
</gene>
<comment type="catalytic activity">
    <reaction evidence="1">
        <text>D-glucuronate = D-fructuronate</text>
        <dbReference type="Rhea" id="RHEA:13049"/>
        <dbReference type="ChEBI" id="CHEBI:58720"/>
        <dbReference type="ChEBI" id="CHEBI:59863"/>
        <dbReference type="EC" id="5.3.1.12"/>
    </reaction>
</comment>
<reference evidence="7" key="1">
    <citation type="submission" date="2019-08" db="EMBL/GenBank/DDBJ databases">
        <authorList>
            <person name="Kucharzyk K."/>
            <person name="Murdoch R.W."/>
            <person name="Higgins S."/>
            <person name="Loffler F."/>
        </authorList>
    </citation>
    <scope>NUCLEOTIDE SEQUENCE</scope>
</reference>
<dbReference type="EC" id="5.3.1.12" evidence="4"/>
<accession>A0A645FZJ0</accession>
<dbReference type="Pfam" id="PF02614">
    <property type="entry name" value="UxaC"/>
    <property type="match status" value="1"/>
</dbReference>
<evidence type="ECO:0000313" key="7">
    <source>
        <dbReference type="EMBL" id="MPN17284.1"/>
    </source>
</evidence>
<comment type="similarity">
    <text evidence="3">Belongs to the metallo-dependent hydrolases superfamily. Uronate isomerase family.</text>
</comment>
<proteinExistence type="inferred from homology"/>
<evidence type="ECO:0000256" key="5">
    <source>
        <dbReference type="ARBA" id="ARBA00020555"/>
    </source>
</evidence>
<dbReference type="InterPro" id="IPR032466">
    <property type="entry name" value="Metal_Hydrolase"/>
</dbReference>
<evidence type="ECO:0000256" key="3">
    <source>
        <dbReference type="ARBA" id="ARBA00008397"/>
    </source>
</evidence>
<sequence>MYDNLGPDIGTDCIADDFKVQSLINLFNAVGDMPKTIVYMLDSAHIPAVVSACGSFPNVRFGAAWWFCDNRRGIENVLSSISEISSLGSFLGMLTDSRSFLSLSRHDFFRRILCNYVAKLVDSGEFPDIENAQRVCFDVSYNNINNLINM</sequence>
<dbReference type="GO" id="GO:0008880">
    <property type="term" value="F:glucuronate isomerase activity"/>
    <property type="evidence" value="ECO:0007669"/>
    <property type="project" value="UniProtKB-EC"/>
</dbReference>
<dbReference type="GO" id="GO:0019698">
    <property type="term" value="P:D-galacturonate catabolic process"/>
    <property type="evidence" value="ECO:0007669"/>
    <property type="project" value="TreeGrafter"/>
</dbReference>
<protein>
    <recommendedName>
        <fullName evidence="5">Uronate isomerase</fullName>
        <ecNumber evidence="4">5.3.1.12</ecNumber>
    </recommendedName>
</protein>
<dbReference type="UniPathway" id="UPA00246"/>
<dbReference type="GO" id="GO:0042840">
    <property type="term" value="P:D-glucuronate catabolic process"/>
    <property type="evidence" value="ECO:0007669"/>
    <property type="project" value="TreeGrafter"/>
</dbReference>
<comment type="caution">
    <text evidence="7">The sequence shown here is derived from an EMBL/GenBank/DDBJ whole genome shotgun (WGS) entry which is preliminary data.</text>
</comment>
<evidence type="ECO:0000256" key="1">
    <source>
        <dbReference type="ARBA" id="ARBA00001165"/>
    </source>
</evidence>
<name>A0A645FZJ0_9ZZZZ</name>
<organism evidence="7">
    <name type="scientific">bioreactor metagenome</name>
    <dbReference type="NCBI Taxonomy" id="1076179"/>
    <lineage>
        <taxon>unclassified sequences</taxon>
        <taxon>metagenomes</taxon>
        <taxon>ecological metagenomes</taxon>
    </lineage>
</organism>